<keyword evidence="3" id="KW-1185">Reference proteome</keyword>
<evidence type="ECO:0000259" key="1">
    <source>
        <dbReference type="PROSITE" id="PS50280"/>
    </source>
</evidence>
<feature type="domain" description="SET" evidence="1">
    <location>
        <begin position="6"/>
        <end position="97"/>
    </location>
</feature>
<dbReference type="Gene3D" id="2.170.270.10">
    <property type="entry name" value="SET domain"/>
    <property type="match status" value="1"/>
</dbReference>
<gene>
    <name evidence="2" type="ORF">GOODEAATRI_009954</name>
</gene>
<dbReference type="PANTHER" id="PTHR12197:SF290">
    <property type="entry name" value="N-LYSINE METHYLTRANSFERASE SMYD2-B"/>
    <property type="match status" value="1"/>
</dbReference>
<accession>A0ABV0NUZ1</accession>
<name>A0ABV0NUZ1_9TELE</name>
<dbReference type="Pfam" id="PF00856">
    <property type="entry name" value="SET"/>
    <property type="match status" value="1"/>
</dbReference>
<dbReference type="InterPro" id="IPR046341">
    <property type="entry name" value="SET_dom_sf"/>
</dbReference>
<dbReference type="PROSITE" id="PS50280">
    <property type="entry name" value="SET"/>
    <property type="match status" value="1"/>
</dbReference>
<protein>
    <recommendedName>
        <fullName evidence="1">SET domain-containing protein</fullName>
    </recommendedName>
</protein>
<dbReference type="InterPro" id="IPR050869">
    <property type="entry name" value="H3K4_H4K5_MeTrfase"/>
</dbReference>
<evidence type="ECO:0000313" key="3">
    <source>
        <dbReference type="Proteomes" id="UP001476798"/>
    </source>
</evidence>
<dbReference type="InterPro" id="IPR001214">
    <property type="entry name" value="SET_dom"/>
</dbReference>
<dbReference type="PANTHER" id="PTHR12197">
    <property type="entry name" value="HISTONE-LYSINE N-METHYLTRANSFERASE SMYD"/>
    <property type="match status" value="1"/>
</dbReference>
<proteinExistence type="predicted"/>
<dbReference type="SUPFAM" id="SSF82199">
    <property type="entry name" value="SET domain"/>
    <property type="match status" value="1"/>
</dbReference>
<organism evidence="2 3">
    <name type="scientific">Goodea atripinnis</name>
    <dbReference type="NCBI Taxonomy" id="208336"/>
    <lineage>
        <taxon>Eukaryota</taxon>
        <taxon>Metazoa</taxon>
        <taxon>Chordata</taxon>
        <taxon>Craniata</taxon>
        <taxon>Vertebrata</taxon>
        <taxon>Euteleostomi</taxon>
        <taxon>Actinopterygii</taxon>
        <taxon>Neopterygii</taxon>
        <taxon>Teleostei</taxon>
        <taxon>Neoteleostei</taxon>
        <taxon>Acanthomorphata</taxon>
        <taxon>Ovalentaria</taxon>
        <taxon>Atherinomorphae</taxon>
        <taxon>Cyprinodontiformes</taxon>
        <taxon>Goodeidae</taxon>
        <taxon>Goodea</taxon>
    </lineage>
</organism>
<reference evidence="2 3" key="1">
    <citation type="submission" date="2021-06" db="EMBL/GenBank/DDBJ databases">
        <authorList>
            <person name="Palmer J.M."/>
        </authorList>
    </citation>
    <scope>NUCLEOTIDE SEQUENCE [LARGE SCALE GENOMIC DNA]</scope>
    <source>
        <strain evidence="2 3">GA_2019</strain>
        <tissue evidence="2">Muscle</tissue>
    </source>
</reference>
<evidence type="ECO:0000313" key="2">
    <source>
        <dbReference type="EMBL" id="MEQ2174644.1"/>
    </source>
</evidence>
<sequence length="99" mass="10989">MTGLIEGIEKFDSPGRGRGLRVTRPFKVGELLFSSPAYSYVLSFKEKGSYCDFCFNSVALINHSCLPTVIVTYNGTSAEVRAVQDMKPGDEVRKRHACH</sequence>
<dbReference type="EMBL" id="JAHRIO010050548">
    <property type="protein sequence ID" value="MEQ2174644.1"/>
    <property type="molecule type" value="Genomic_DNA"/>
</dbReference>
<dbReference type="Proteomes" id="UP001476798">
    <property type="component" value="Unassembled WGS sequence"/>
</dbReference>
<comment type="caution">
    <text evidence="2">The sequence shown here is derived from an EMBL/GenBank/DDBJ whole genome shotgun (WGS) entry which is preliminary data.</text>
</comment>